<feature type="active site" description="Nucleophile" evidence="13">
    <location>
        <position position="245"/>
    </location>
</feature>
<sequence>MFFFKFHTSCQNGYKTKVSRERDAHPFLSCRTFPETKLSSNNAEWTPTAGPKVTATPCDRLTGVHVTRPLLCVCVCVCVVRLPTWSALQSGASVLDAVETGCARCEADQCNGSVGFGGSPDESGETTLDAMIMNGDTMEAGAVADLRRIKNAIGVARAVMEHTDHTLLVGESASVFAENMGFIAEDLTTNKSVNILSEWLKGNCQPNYRKNVLPDPSASCGPYKPRATARRNKRAQGANERSHDTIGMVALDRDGHMAAGTSTNGLTHKVPGRVGDSPIVGAGAFVDSSAGGAAATGDGDIMMRLLPSYLAVELMRAGADPSAACKTAISRIKRHYSGFFGAIICANTTGHYGAACNKVPGFSQFHFMVSNSESESPLMEYVDCL</sequence>
<evidence type="ECO:0000256" key="7">
    <source>
        <dbReference type="ARBA" id="ARBA00066729"/>
    </source>
</evidence>
<dbReference type="PANTHER" id="PTHR10188">
    <property type="entry name" value="L-ASPARAGINASE"/>
    <property type="match status" value="1"/>
</dbReference>
<dbReference type="EC" id="3.5.1.26" evidence="7"/>
<comment type="catalytic activity">
    <reaction evidence="5">
        <text>N(4)-(beta-N-acetyl-D-glucosaminyl)-L-asparagine + H2O = N-acetyl-beta-D-glucosaminylamine + L-aspartate + H(+)</text>
        <dbReference type="Rhea" id="RHEA:11544"/>
        <dbReference type="ChEBI" id="CHEBI:15377"/>
        <dbReference type="ChEBI" id="CHEBI:15378"/>
        <dbReference type="ChEBI" id="CHEBI:15947"/>
        <dbReference type="ChEBI" id="CHEBI:29991"/>
        <dbReference type="ChEBI" id="CHEBI:58080"/>
        <dbReference type="EC" id="3.5.1.26"/>
    </reaction>
</comment>
<dbReference type="Proteomes" id="UP000694565">
    <property type="component" value="Unplaced"/>
</dbReference>
<accession>A0A8C2Z3Y1</accession>
<feature type="binding site" evidence="14">
    <location>
        <begin position="296"/>
        <end position="299"/>
    </location>
    <ligand>
        <name>substrate</name>
    </ligand>
</feature>
<protein>
    <recommendedName>
        <fullName evidence="8">N(4)-(Beta-N-acetylglucosaminyl)-L-asparaginase</fullName>
        <ecNumber evidence="7">3.5.1.26</ecNumber>
    </recommendedName>
    <alternativeName>
        <fullName evidence="11">Aspartylglucosaminidase</fullName>
    </alternativeName>
    <alternativeName>
        <fullName evidence="10">Glycosylasparaginase</fullName>
    </alternativeName>
    <alternativeName>
        <fullName evidence="9">N(4)-(beta-N-acetylglucosaminyl)-L-asparaginase</fullName>
    </alternativeName>
    <alternativeName>
        <fullName evidence="12">N4-(N-acetyl-beta-glucosaminyl)-L-asparagine amidase</fullName>
    </alternativeName>
</protein>
<evidence type="ECO:0000256" key="11">
    <source>
        <dbReference type="ARBA" id="ARBA00079301"/>
    </source>
</evidence>
<evidence type="ECO:0000256" key="16">
    <source>
        <dbReference type="SAM" id="MobiDB-lite"/>
    </source>
</evidence>
<dbReference type="GO" id="GO:0003948">
    <property type="term" value="F:N4-(beta-N-acetylglucosaminyl)-L-asparaginase activity"/>
    <property type="evidence" value="ECO:0007669"/>
    <property type="project" value="UniProtKB-EC"/>
</dbReference>
<reference evidence="17" key="2">
    <citation type="submission" date="2025-09" db="UniProtKB">
        <authorList>
            <consortium name="Ensembl"/>
        </authorList>
    </citation>
    <scope>IDENTIFICATION</scope>
</reference>
<keyword evidence="3" id="KW-0378">Hydrolase</keyword>
<evidence type="ECO:0000313" key="17">
    <source>
        <dbReference type="Ensembl" id="ENSCLMP00005018257.1"/>
    </source>
</evidence>
<evidence type="ECO:0000256" key="12">
    <source>
        <dbReference type="ARBA" id="ARBA00080645"/>
    </source>
</evidence>
<evidence type="ECO:0000256" key="9">
    <source>
        <dbReference type="ARBA" id="ARBA00071391"/>
    </source>
</evidence>
<evidence type="ECO:0000256" key="6">
    <source>
        <dbReference type="ARBA" id="ARBA00053295"/>
    </source>
</evidence>
<evidence type="ECO:0000256" key="3">
    <source>
        <dbReference type="ARBA" id="ARBA00022801"/>
    </source>
</evidence>
<dbReference type="CDD" id="cd04513">
    <property type="entry name" value="Glycosylasparaginase"/>
    <property type="match status" value="1"/>
</dbReference>
<reference evidence="17" key="1">
    <citation type="submission" date="2025-08" db="UniProtKB">
        <authorList>
            <consortium name="Ensembl"/>
        </authorList>
    </citation>
    <scope>IDENTIFICATION</scope>
</reference>
<keyword evidence="18" id="KW-1185">Reference proteome</keyword>
<dbReference type="GeneTree" id="ENSGT00950000183045"/>
<dbReference type="InterPro" id="IPR000246">
    <property type="entry name" value="Peptidase_T2"/>
</dbReference>
<dbReference type="SUPFAM" id="SSF56235">
    <property type="entry name" value="N-terminal nucleophile aminohydrolases (Ntn hydrolases)"/>
    <property type="match status" value="1"/>
</dbReference>
<dbReference type="AlphaFoldDB" id="A0A8C2Z3Y1"/>
<dbReference type="FunFam" id="3.60.20.30:FF:000003">
    <property type="entry name" value="N(4)-(Beta-N-acetylglucosaminyl)-L-asparaginase isoform X1"/>
    <property type="match status" value="1"/>
</dbReference>
<evidence type="ECO:0000313" key="18">
    <source>
        <dbReference type="Proteomes" id="UP000694565"/>
    </source>
</evidence>
<feature type="binding site" evidence="14">
    <location>
        <begin position="273"/>
        <end position="276"/>
    </location>
    <ligand>
        <name>substrate</name>
    </ligand>
</feature>
<organism evidence="17 18">
    <name type="scientific">Cyclopterus lumpus</name>
    <name type="common">Lumpsucker</name>
    <dbReference type="NCBI Taxonomy" id="8103"/>
    <lineage>
        <taxon>Eukaryota</taxon>
        <taxon>Metazoa</taxon>
        <taxon>Chordata</taxon>
        <taxon>Craniata</taxon>
        <taxon>Vertebrata</taxon>
        <taxon>Euteleostomi</taxon>
        <taxon>Actinopterygii</taxon>
        <taxon>Neopterygii</taxon>
        <taxon>Teleostei</taxon>
        <taxon>Neoteleostei</taxon>
        <taxon>Acanthomorphata</taxon>
        <taxon>Eupercaria</taxon>
        <taxon>Perciformes</taxon>
        <taxon>Cottioidei</taxon>
        <taxon>Cottales</taxon>
        <taxon>Cyclopteridae</taxon>
        <taxon>Cyclopterus</taxon>
    </lineage>
</organism>
<evidence type="ECO:0000256" key="5">
    <source>
        <dbReference type="ARBA" id="ARBA00050421"/>
    </source>
</evidence>
<dbReference type="GO" id="GO:0005764">
    <property type="term" value="C:lysosome"/>
    <property type="evidence" value="ECO:0007669"/>
    <property type="project" value="TreeGrafter"/>
</dbReference>
<dbReference type="InterPro" id="IPR029055">
    <property type="entry name" value="Ntn_hydrolases_N"/>
</dbReference>
<dbReference type="Gene3D" id="3.60.20.30">
    <property type="entry name" value="(Glycosyl)asparaginase"/>
    <property type="match status" value="1"/>
</dbReference>
<dbReference type="GO" id="GO:0006508">
    <property type="term" value="P:proteolysis"/>
    <property type="evidence" value="ECO:0007669"/>
    <property type="project" value="UniProtKB-KW"/>
</dbReference>
<keyword evidence="4" id="KW-0068">Autocatalytic cleavage</keyword>
<keyword evidence="2" id="KW-0645">Protease</keyword>
<evidence type="ECO:0000256" key="4">
    <source>
        <dbReference type="ARBA" id="ARBA00022813"/>
    </source>
</evidence>
<feature type="region of interest" description="Disordered" evidence="16">
    <location>
        <begin position="215"/>
        <end position="242"/>
    </location>
</feature>
<evidence type="ECO:0000256" key="15">
    <source>
        <dbReference type="PIRSR" id="PIRSR600246-3"/>
    </source>
</evidence>
<evidence type="ECO:0000256" key="1">
    <source>
        <dbReference type="ARBA" id="ARBA00010872"/>
    </source>
</evidence>
<dbReference type="Ensembl" id="ENSCLMT00005019268.1">
    <property type="protein sequence ID" value="ENSCLMP00005018257.1"/>
    <property type="gene ID" value="ENSCLMG00005009266.1"/>
</dbReference>
<feature type="site" description="Cleavage; by autolysis" evidence="15">
    <location>
        <begin position="244"/>
        <end position="245"/>
    </location>
</feature>
<comment type="similarity">
    <text evidence="1">Belongs to the Ntn-hydrolase family.</text>
</comment>
<evidence type="ECO:0000256" key="2">
    <source>
        <dbReference type="ARBA" id="ARBA00022670"/>
    </source>
</evidence>
<dbReference type="GO" id="GO:0008233">
    <property type="term" value="F:peptidase activity"/>
    <property type="evidence" value="ECO:0007669"/>
    <property type="project" value="UniProtKB-KW"/>
</dbReference>
<comment type="function">
    <text evidence="6">Cleaves the GlcNAc-Asn bond which joins oligosaccharides to the peptide of asparagine-linked glycoproteins.</text>
</comment>
<gene>
    <name evidence="17" type="primary">aga</name>
</gene>
<evidence type="ECO:0000256" key="14">
    <source>
        <dbReference type="PIRSR" id="PIRSR600246-2"/>
    </source>
</evidence>
<evidence type="ECO:0000256" key="8">
    <source>
        <dbReference type="ARBA" id="ARBA00067727"/>
    </source>
</evidence>
<proteinExistence type="inferred from homology"/>
<name>A0A8C2Z3Y1_CYCLU</name>
<dbReference type="PANTHER" id="PTHR10188:SF6">
    <property type="entry name" value="N(4)-(BETA-N-ACETYLGLUCOSAMINYL)-L-ASPARAGINASE"/>
    <property type="match status" value="1"/>
</dbReference>
<evidence type="ECO:0000256" key="10">
    <source>
        <dbReference type="ARBA" id="ARBA00078726"/>
    </source>
</evidence>
<evidence type="ECO:0000256" key="13">
    <source>
        <dbReference type="PIRSR" id="PIRSR600246-1"/>
    </source>
</evidence>
<dbReference type="Pfam" id="PF01112">
    <property type="entry name" value="Asparaginase_2"/>
    <property type="match status" value="1"/>
</dbReference>